<name>A0A5Q3ER26_FUSFU</name>
<proteinExistence type="predicted"/>
<evidence type="ECO:0000313" key="2">
    <source>
        <dbReference type="Proteomes" id="UP000760494"/>
    </source>
</evidence>
<dbReference type="Proteomes" id="UP000760494">
    <property type="component" value="Unassembled WGS sequence"/>
</dbReference>
<dbReference type="PANTHER" id="PTHR40618:SF1">
    <property type="entry name" value="B-ZIP TRANSCRIPTION FACTOR (EUROFUNG)"/>
    <property type="match status" value="1"/>
</dbReference>
<dbReference type="PANTHER" id="PTHR40618">
    <property type="entry name" value="B-ZIP TRANSCRIPTION FACTOR (EUROFUNG)-RELATED"/>
    <property type="match status" value="1"/>
</dbReference>
<reference evidence="1" key="1">
    <citation type="submission" date="2019-05" db="EMBL/GenBank/DDBJ databases">
        <authorList>
            <person name="Piombo E."/>
        </authorList>
    </citation>
    <scope>NUCLEOTIDE SEQUENCE</scope>
    <source>
        <strain evidence="1">C2S</strain>
    </source>
</reference>
<dbReference type="EMBL" id="CABFJX010000410">
    <property type="protein sequence ID" value="VTT81919.1"/>
    <property type="molecule type" value="Genomic_DNA"/>
</dbReference>
<dbReference type="AlphaFoldDB" id="A0A5Q3ER26"/>
<organism evidence="1 2">
    <name type="scientific">Fusarium fujikuroi</name>
    <name type="common">Bakanae and foot rot disease fungus</name>
    <name type="synonym">Gibberella fujikuroi</name>
    <dbReference type="NCBI Taxonomy" id="5127"/>
    <lineage>
        <taxon>Eukaryota</taxon>
        <taxon>Fungi</taxon>
        <taxon>Dikarya</taxon>
        <taxon>Ascomycota</taxon>
        <taxon>Pezizomycotina</taxon>
        <taxon>Sordariomycetes</taxon>
        <taxon>Hypocreomycetidae</taxon>
        <taxon>Hypocreales</taxon>
        <taxon>Nectriaceae</taxon>
        <taxon>Fusarium</taxon>
        <taxon>Fusarium fujikuroi species complex</taxon>
    </lineage>
</organism>
<evidence type="ECO:0000313" key="1">
    <source>
        <dbReference type="EMBL" id="VTT81919.1"/>
    </source>
</evidence>
<comment type="caution">
    <text evidence="1">The sequence shown here is derived from an EMBL/GenBank/DDBJ whole genome shotgun (WGS) entry which is preliminary data.</text>
</comment>
<accession>A0A5Q3ER26</accession>
<gene>
    <name evidence="1" type="ORF">C2S_12251</name>
</gene>
<protein>
    <submittedName>
        <fullName evidence="1">Uncharacterized protein</fullName>
    </submittedName>
</protein>
<sequence length="483" mass="52964">MKHYQEPRRGRPRLQGQDDVRAKDDAELKELQNKRMRMRLAQRTYRARKEDALNLERARSERLSVALDQALAAFATLHQRVLEFPEVCGSSGLLAYLNQAASEMATIASDTNKTARLLSASESTYPSIQQPAPGTTSLSSTAAAAELQNDWILGLEPTTAHMPALALTGSSDGVALTLRTNNQALGSLSERIIRACLERVITILSSSSRHANRLLDLTLPLNILGKELLVDETLKILSLFHPAADYQYLPQSAVHLPSMYRVVEGDKNVIRRLPSPSVQRIMRGKTRTLLATDFPPLQGEWLEARDVEEYLEDRGIYIRSASLSHMANFEELEPGIPTRNNDLQNGPPFTATISPTSAVPDQIQVTSQASDFQQPLSQMGDSSVGLRRHEPADYSIFGLPRPEQPISPAEPVPLPRTGLIPIQPPRVPCTSSTEQSYHSASQITIDLDKLIHLLASNAICLGPAPGIRKAAVDSSIAQSVISS</sequence>